<comment type="caution">
    <text evidence="14">The sequence shown here is derived from an EMBL/GenBank/DDBJ whole genome shotgun (WGS) entry which is preliminary data.</text>
</comment>
<protein>
    <recommendedName>
        <fullName evidence="10 11">UDP-N-acetylmuramoyl-tripeptide--D-alanyl-D-alanine ligase</fullName>
        <ecNumber evidence="10 11">6.3.2.10</ecNumber>
    </recommendedName>
    <alternativeName>
        <fullName evidence="10">D-alanyl-D-alanine-adding enzyme</fullName>
    </alternativeName>
</protein>
<dbReference type="SUPFAM" id="SSF63418">
    <property type="entry name" value="MurE/MurF N-terminal domain"/>
    <property type="match status" value="1"/>
</dbReference>
<gene>
    <name evidence="10" type="primary">murF</name>
    <name evidence="14" type="ORF">BWK59_00100</name>
</gene>
<proteinExistence type="inferred from homology"/>
<dbReference type="InterPro" id="IPR005863">
    <property type="entry name" value="UDP-N-AcMur_synth"/>
</dbReference>
<keyword evidence="7 10" id="KW-0573">Peptidoglycan synthesis</keyword>
<dbReference type="EC" id="6.3.2.10" evidence="10 11"/>
<dbReference type="SUPFAM" id="SSF53244">
    <property type="entry name" value="MurD-like peptide ligases, peptide-binding domain"/>
    <property type="match status" value="1"/>
</dbReference>
<feature type="domain" description="Mur ligase C-terminal" evidence="12">
    <location>
        <begin position="301"/>
        <end position="416"/>
    </location>
</feature>
<dbReference type="PANTHER" id="PTHR43024">
    <property type="entry name" value="UDP-N-ACETYLMURAMOYL-TRIPEPTIDE--D-ALANYL-D-ALANINE LIGASE"/>
    <property type="match status" value="1"/>
</dbReference>
<accession>A0A246GM67</accession>
<dbReference type="AlphaFoldDB" id="A0A246GM67"/>
<organism evidence="14 15">
    <name type="scientific">Flavobacterium davisii</name>
    <dbReference type="NCBI Taxonomy" id="2906077"/>
    <lineage>
        <taxon>Bacteria</taxon>
        <taxon>Pseudomonadati</taxon>
        <taxon>Bacteroidota</taxon>
        <taxon>Flavobacteriia</taxon>
        <taxon>Flavobacteriales</taxon>
        <taxon>Flavobacteriaceae</taxon>
        <taxon>Flavobacterium</taxon>
    </lineage>
</organism>
<comment type="similarity">
    <text evidence="10">Belongs to the MurCDEF family. MurF subfamily.</text>
</comment>
<keyword evidence="4 10" id="KW-0547">Nucleotide-binding</keyword>
<dbReference type="HAMAP" id="MF_02019">
    <property type="entry name" value="MurF"/>
    <property type="match status" value="1"/>
</dbReference>
<dbReference type="InterPro" id="IPR051046">
    <property type="entry name" value="MurCDEF_CellWall_CoF430Synth"/>
</dbReference>
<keyword evidence="1 10" id="KW-0963">Cytoplasm</keyword>
<dbReference type="EMBL" id="MTCZ01000001">
    <property type="protein sequence ID" value="OWP85414.1"/>
    <property type="molecule type" value="Genomic_DNA"/>
</dbReference>
<evidence type="ECO:0000256" key="3">
    <source>
        <dbReference type="ARBA" id="ARBA00022618"/>
    </source>
</evidence>
<dbReference type="InterPro" id="IPR004101">
    <property type="entry name" value="Mur_ligase_C"/>
</dbReference>
<keyword evidence="3 10" id="KW-0132">Cell division</keyword>
<feature type="binding site" evidence="10">
    <location>
        <begin position="98"/>
        <end position="104"/>
    </location>
    <ligand>
        <name>ATP</name>
        <dbReference type="ChEBI" id="CHEBI:30616"/>
    </ligand>
</feature>
<comment type="pathway">
    <text evidence="10 11">Cell wall biogenesis; peptidoglycan biosynthesis.</text>
</comment>
<dbReference type="Gene3D" id="3.90.190.20">
    <property type="entry name" value="Mur ligase, C-terminal domain"/>
    <property type="match status" value="1"/>
</dbReference>
<comment type="subcellular location">
    <subcellularLocation>
        <location evidence="10 11">Cytoplasm</location>
    </subcellularLocation>
</comment>
<evidence type="ECO:0000256" key="6">
    <source>
        <dbReference type="ARBA" id="ARBA00022960"/>
    </source>
</evidence>
<evidence type="ECO:0000256" key="5">
    <source>
        <dbReference type="ARBA" id="ARBA00022840"/>
    </source>
</evidence>
<dbReference type="InterPro" id="IPR035911">
    <property type="entry name" value="MurE/MurF_N"/>
</dbReference>
<evidence type="ECO:0000256" key="1">
    <source>
        <dbReference type="ARBA" id="ARBA00022490"/>
    </source>
</evidence>
<reference evidence="14 15" key="1">
    <citation type="journal article" date="2017" name="Infect. Genet. Evol.">
        <title>Comparative genome analysis of fish pathogen Flavobacterium columnare reveals extensive sequence diversity within the species.</title>
        <authorList>
            <person name="Kayansamruaj P."/>
            <person name="Dong H.T."/>
            <person name="Hirono I."/>
            <person name="Kondo H."/>
            <person name="Senapin S."/>
            <person name="Rodkhum C."/>
        </authorList>
    </citation>
    <scope>NUCLEOTIDE SEQUENCE [LARGE SCALE GENOMIC DNA]</scope>
    <source>
        <strain evidence="14 15">1215</strain>
    </source>
</reference>
<evidence type="ECO:0000259" key="12">
    <source>
        <dbReference type="Pfam" id="PF02875"/>
    </source>
</evidence>
<evidence type="ECO:0000256" key="10">
    <source>
        <dbReference type="HAMAP-Rule" id="MF_02019"/>
    </source>
</evidence>
<dbReference type="Pfam" id="PF02875">
    <property type="entry name" value="Mur_ligase_C"/>
    <property type="match status" value="1"/>
</dbReference>
<name>A0A246GM67_9FLAO</name>
<feature type="domain" description="Mur ligase central" evidence="13">
    <location>
        <begin position="97"/>
        <end position="277"/>
    </location>
</feature>
<dbReference type="InterPro" id="IPR013221">
    <property type="entry name" value="Mur_ligase_cen"/>
</dbReference>
<dbReference type="PANTHER" id="PTHR43024:SF1">
    <property type="entry name" value="UDP-N-ACETYLMURAMOYL-TRIPEPTIDE--D-ALANYL-D-ALANINE LIGASE"/>
    <property type="match status" value="1"/>
</dbReference>
<dbReference type="GO" id="GO:0071555">
    <property type="term" value="P:cell wall organization"/>
    <property type="evidence" value="ECO:0007669"/>
    <property type="project" value="UniProtKB-KW"/>
</dbReference>
<dbReference type="Gene3D" id="3.40.1190.10">
    <property type="entry name" value="Mur-like, catalytic domain"/>
    <property type="match status" value="1"/>
</dbReference>
<comment type="function">
    <text evidence="10 11">Involved in cell wall formation. Catalyzes the final step in the synthesis of UDP-N-acetylmuramoyl-pentapeptide, the precursor of murein.</text>
</comment>
<dbReference type="InterPro" id="IPR036615">
    <property type="entry name" value="Mur_ligase_C_dom_sf"/>
</dbReference>
<dbReference type="RefSeq" id="WP_088389957.1">
    <property type="nucleotide sequence ID" value="NZ_MTCZ01000001.1"/>
</dbReference>
<dbReference type="NCBIfam" id="TIGR01143">
    <property type="entry name" value="murF"/>
    <property type="match status" value="1"/>
</dbReference>
<dbReference type="GO" id="GO:0051301">
    <property type="term" value="P:cell division"/>
    <property type="evidence" value="ECO:0007669"/>
    <property type="project" value="UniProtKB-KW"/>
</dbReference>
<keyword evidence="5 10" id="KW-0067">ATP-binding</keyword>
<keyword evidence="2 10" id="KW-0436">Ligase</keyword>
<keyword evidence="8 10" id="KW-0131">Cell cycle</keyword>
<keyword evidence="6 10" id="KW-0133">Cell shape</keyword>
<dbReference type="UniPathway" id="UPA00219"/>
<dbReference type="GO" id="GO:0008360">
    <property type="term" value="P:regulation of cell shape"/>
    <property type="evidence" value="ECO:0007669"/>
    <property type="project" value="UniProtKB-KW"/>
</dbReference>
<evidence type="ECO:0000256" key="7">
    <source>
        <dbReference type="ARBA" id="ARBA00022984"/>
    </source>
</evidence>
<dbReference type="SUPFAM" id="SSF53623">
    <property type="entry name" value="MurD-like peptide ligases, catalytic domain"/>
    <property type="match status" value="1"/>
</dbReference>
<dbReference type="GO" id="GO:0005737">
    <property type="term" value="C:cytoplasm"/>
    <property type="evidence" value="ECO:0007669"/>
    <property type="project" value="UniProtKB-SubCell"/>
</dbReference>
<evidence type="ECO:0000256" key="11">
    <source>
        <dbReference type="RuleBase" id="RU004136"/>
    </source>
</evidence>
<keyword evidence="9 10" id="KW-0961">Cell wall biogenesis/degradation</keyword>
<dbReference type="GO" id="GO:0008766">
    <property type="term" value="F:UDP-N-acetylmuramoylalanyl-D-glutamyl-2,6-diaminopimelate-D-alanyl-D-alanine ligase activity"/>
    <property type="evidence" value="ECO:0007669"/>
    <property type="project" value="RHEA"/>
</dbReference>
<evidence type="ECO:0000256" key="9">
    <source>
        <dbReference type="ARBA" id="ARBA00023316"/>
    </source>
</evidence>
<dbReference type="GO" id="GO:0005524">
    <property type="term" value="F:ATP binding"/>
    <property type="evidence" value="ECO:0007669"/>
    <property type="project" value="UniProtKB-UniRule"/>
</dbReference>
<dbReference type="Pfam" id="PF08245">
    <property type="entry name" value="Mur_ligase_M"/>
    <property type="match status" value="1"/>
</dbReference>
<sequence length="427" mass="48318">MKIEELYQCFLQCDSITTDTRKITPNSLFFALKGDLFNANEFAQEALNKGALFAVVDEKKYYTDENKMFLVNDSLKSLQELAHYHRTQLGLPVISLTGSNGKTTTKELINCVLSKKYNTVATQGNLNNHIGVPLTLLSIKEDTDIAIVEMGANHQKEIELLCNITSPDFGYITNFGKAHLEGFGGIEGVIKGKSEMYTYIENHHKTVFINLDDPIQEEKTQKINRYTFSTNNNKTANITIQKIEANPFVKIEYNGIQIQSNLIGIYNSNNINAAITIGKYFNITDNEIKDAIENYIPNNNRSQLIEKGNNKIILDAYNANPSSMAAALSHFQQLDGSKIAFLGDMFELGNESLEEHKKIIESIINTTNIQFYFIGKDFYSSKIEKEHIFYYASFEDFIKNKPNEINNTTILIKGSRGMALERILEII</sequence>
<dbReference type="GO" id="GO:0047480">
    <property type="term" value="F:UDP-N-acetylmuramoyl-tripeptide-D-alanyl-D-alanine ligase activity"/>
    <property type="evidence" value="ECO:0007669"/>
    <property type="project" value="UniProtKB-UniRule"/>
</dbReference>
<evidence type="ECO:0000256" key="2">
    <source>
        <dbReference type="ARBA" id="ARBA00022598"/>
    </source>
</evidence>
<dbReference type="Proteomes" id="UP000197768">
    <property type="component" value="Unassembled WGS sequence"/>
</dbReference>
<evidence type="ECO:0000259" key="13">
    <source>
        <dbReference type="Pfam" id="PF08245"/>
    </source>
</evidence>
<comment type="catalytic activity">
    <reaction evidence="10 11">
        <text>D-alanyl-D-alanine + UDP-N-acetyl-alpha-D-muramoyl-L-alanyl-gamma-D-glutamyl-meso-2,6-diaminopimelate + ATP = UDP-N-acetyl-alpha-D-muramoyl-L-alanyl-gamma-D-glutamyl-meso-2,6-diaminopimeloyl-D-alanyl-D-alanine + ADP + phosphate + H(+)</text>
        <dbReference type="Rhea" id="RHEA:28374"/>
        <dbReference type="ChEBI" id="CHEBI:15378"/>
        <dbReference type="ChEBI" id="CHEBI:30616"/>
        <dbReference type="ChEBI" id="CHEBI:43474"/>
        <dbReference type="ChEBI" id="CHEBI:57822"/>
        <dbReference type="ChEBI" id="CHEBI:61386"/>
        <dbReference type="ChEBI" id="CHEBI:83905"/>
        <dbReference type="ChEBI" id="CHEBI:456216"/>
        <dbReference type="EC" id="6.3.2.10"/>
    </reaction>
</comment>
<evidence type="ECO:0000313" key="15">
    <source>
        <dbReference type="Proteomes" id="UP000197768"/>
    </source>
</evidence>
<dbReference type="GO" id="GO:0009252">
    <property type="term" value="P:peptidoglycan biosynthetic process"/>
    <property type="evidence" value="ECO:0007669"/>
    <property type="project" value="UniProtKB-UniRule"/>
</dbReference>
<evidence type="ECO:0000256" key="8">
    <source>
        <dbReference type="ARBA" id="ARBA00023306"/>
    </source>
</evidence>
<dbReference type="InterPro" id="IPR036565">
    <property type="entry name" value="Mur-like_cat_sf"/>
</dbReference>
<evidence type="ECO:0000313" key="14">
    <source>
        <dbReference type="EMBL" id="OWP85414.1"/>
    </source>
</evidence>
<dbReference type="Gene3D" id="3.40.1390.10">
    <property type="entry name" value="MurE/MurF, N-terminal domain"/>
    <property type="match status" value="1"/>
</dbReference>
<evidence type="ECO:0000256" key="4">
    <source>
        <dbReference type="ARBA" id="ARBA00022741"/>
    </source>
</evidence>